<dbReference type="HOGENOM" id="CLU_002498_2_0_1"/>
<protein>
    <submittedName>
        <fullName evidence="1">Uncharacterized protein</fullName>
    </submittedName>
</protein>
<reference evidence="1 2" key="1">
    <citation type="submission" date="2014-04" db="EMBL/GenBank/DDBJ databases">
        <authorList>
            <consortium name="DOE Joint Genome Institute"/>
            <person name="Kuo A."/>
            <person name="Kohler A."/>
            <person name="Costa M.D."/>
            <person name="Nagy L.G."/>
            <person name="Floudas D."/>
            <person name="Copeland A."/>
            <person name="Barry K.W."/>
            <person name="Cichocki N."/>
            <person name="Veneault-Fourrey C."/>
            <person name="LaButti K."/>
            <person name="Lindquist E.A."/>
            <person name="Lipzen A."/>
            <person name="Lundell T."/>
            <person name="Morin E."/>
            <person name="Murat C."/>
            <person name="Sun H."/>
            <person name="Tunlid A."/>
            <person name="Henrissat B."/>
            <person name="Grigoriev I.V."/>
            <person name="Hibbett D.S."/>
            <person name="Martin F."/>
            <person name="Nordberg H.P."/>
            <person name="Cantor M.N."/>
            <person name="Hua S.X."/>
        </authorList>
    </citation>
    <scope>NUCLEOTIDE SEQUENCE [LARGE SCALE GENOMIC DNA]</scope>
    <source>
        <strain evidence="1 2">441</strain>
    </source>
</reference>
<dbReference type="InterPro" id="IPR041078">
    <property type="entry name" value="Plavaka"/>
</dbReference>
<evidence type="ECO:0000313" key="2">
    <source>
        <dbReference type="Proteomes" id="UP000054018"/>
    </source>
</evidence>
<dbReference type="AlphaFoldDB" id="A0A0C9Y3R5"/>
<dbReference type="Pfam" id="PF18759">
    <property type="entry name" value="Plavaka"/>
    <property type="match status" value="1"/>
</dbReference>
<dbReference type="OrthoDB" id="3208495at2759"/>
<sequence>MDVNVDIQVPSREKCSEGKERVFTVHGLAYRPLISVIRAAFTEAASEQFHLTPFKRIWKSPVTGREQRLYDELYTSDIWIKAHDDVQKQRREDGCTLERVIAGLMFWSDSTHLAQFGHATAWPVYLFFGNLTKYERASASPGTCYPVAFIPSLPESLTSFINSFTKRKNHLDLLAHCKHELFHAVWKTLLDGEFVEVYGNGIVIRCHDGVLRRVYPRIFTYSADYPEKIIVAAIRDKGLCPCPRCCLPKSSFSRLGFTSDRTGRLTRARFYARNKICAARRAIYQFGNPIKGTAVERILKDCSLVLTLNSFAERLSLFHFNIYLALVVDLMHEFELGILKSVLKHLIRILYVIDPSLVSTLNERLGSVVILIQMLTRL</sequence>
<name>A0A0C9Y3R5_9AGAM</name>
<proteinExistence type="predicted"/>
<organism evidence="1 2">
    <name type="scientific">Pisolithus microcarpus 441</name>
    <dbReference type="NCBI Taxonomy" id="765257"/>
    <lineage>
        <taxon>Eukaryota</taxon>
        <taxon>Fungi</taxon>
        <taxon>Dikarya</taxon>
        <taxon>Basidiomycota</taxon>
        <taxon>Agaricomycotina</taxon>
        <taxon>Agaricomycetes</taxon>
        <taxon>Agaricomycetidae</taxon>
        <taxon>Boletales</taxon>
        <taxon>Sclerodermatineae</taxon>
        <taxon>Pisolithaceae</taxon>
        <taxon>Pisolithus</taxon>
    </lineage>
</organism>
<dbReference type="STRING" id="765257.A0A0C9Y3R5"/>
<gene>
    <name evidence="1" type="ORF">PISMIDRAFT_122141</name>
</gene>
<evidence type="ECO:0000313" key="1">
    <source>
        <dbReference type="EMBL" id="KIK11741.1"/>
    </source>
</evidence>
<accession>A0A0C9Y3R5</accession>
<dbReference type="EMBL" id="KN834163">
    <property type="protein sequence ID" value="KIK11741.1"/>
    <property type="molecule type" value="Genomic_DNA"/>
</dbReference>
<keyword evidence="2" id="KW-1185">Reference proteome</keyword>
<reference evidence="2" key="2">
    <citation type="submission" date="2015-01" db="EMBL/GenBank/DDBJ databases">
        <title>Evolutionary Origins and Diversification of the Mycorrhizal Mutualists.</title>
        <authorList>
            <consortium name="DOE Joint Genome Institute"/>
            <consortium name="Mycorrhizal Genomics Consortium"/>
            <person name="Kohler A."/>
            <person name="Kuo A."/>
            <person name="Nagy L.G."/>
            <person name="Floudas D."/>
            <person name="Copeland A."/>
            <person name="Barry K.W."/>
            <person name="Cichocki N."/>
            <person name="Veneault-Fourrey C."/>
            <person name="LaButti K."/>
            <person name="Lindquist E.A."/>
            <person name="Lipzen A."/>
            <person name="Lundell T."/>
            <person name="Morin E."/>
            <person name="Murat C."/>
            <person name="Riley R."/>
            <person name="Ohm R."/>
            <person name="Sun H."/>
            <person name="Tunlid A."/>
            <person name="Henrissat B."/>
            <person name="Grigoriev I.V."/>
            <person name="Hibbett D.S."/>
            <person name="Martin F."/>
        </authorList>
    </citation>
    <scope>NUCLEOTIDE SEQUENCE [LARGE SCALE GENOMIC DNA]</scope>
    <source>
        <strain evidence="2">441</strain>
    </source>
</reference>
<dbReference type="Proteomes" id="UP000054018">
    <property type="component" value="Unassembled WGS sequence"/>
</dbReference>